<evidence type="ECO:0000313" key="2">
    <source>
        <dbReference type="EMBL" id="JAS59607.1"/>
    </source>
</evidence>
<feature type="non-terminal residue" evidence="2">
    <location>
        <position position="146"/>
    </location>
</feature>
<dbReference type="Gene3D" id="1.25.40.20">
    <property type="entry name" value="Ankyrin repeat-containing domain"/>
    <property type="match status" value="1"/>
</dbReference>
<dbReference type="EMBL" id="GECZ01010162">
    <property type="protein sequence ID" value="JAS59607.1"/>
    <property type="molecule type" value="Transcribed_RNA"/>
</dbReference>
<feature type="region of interest" description="Disordered" evidence="1">
    <location>
        <begin position="124"/>
        <end position="146"/>
    </location>
</feature>
<name>A0A1B6GAY0_9HEMI</name>
<organism evidence="2">
    <name type="scientific">Cuerna arida</name>
    <dbReference type="NCBI Taxonomy" id="1464854"/>
    <lineage>
        <taxon>Eukaryota</taxon>
        <taxon>Metazoa</taxon>
        <taxon>Ecdysozoa</taxon>
        <taxon>Arthropoda</taxon>
        <taxon>Hexapoda</taxon>
        <taxon>Insecta</taxon>
        <taxon>Pterygota</taxon>
        <taxon>Neoptera</taxon>
        <taxon>Paraneoptera</taxon>
        <taxon>Hemiptera</taxon>
        <taxon>Auchenorrhyncha</taxon>
        <taxon>Membracoidea</taxon>
        <taxon>Cicadellidae</taxon>
        <taxon>Cicadellinae</taxon>
        <taxon>Proconiini</taxon>
        <taxon>Cuerna</taxon>
    </lineage>
</organism>
<gene>
    <name evidence="2" type="ORF">g.47144</name>
</gene>
<sequence>GREQPRTNLRESDNVTVDPTLTETADVLLETLMNIGSADDLTKLLSFYNEHHISINYQHSKTGLTILMVASVVLDYGCVEDLLSMFEPSLGVTCKNNKTALDYAQHNEDISELLDSYLKIEEVHDKENSQPGTSGEMTIDSEDLER</sequence>
<dbReference type="InterPro" id="IPR036770">
    <property type="entry name" value="Ankyrin_rpt-contain_sf"/>
</dbReference>
<reference evidence="2" key="1">
    <citation type="submission" date="2015-11" db="EMBL/GenBank/DDBJ databases">
        <title>De novo transcriptome assembly of four potential Pierce s Disease insect vectors from Arizona vineyards.</title>
        <authorList>
            <person name="Tassone E.E."/>
        </authorList>
    </citation>
    <scope>NUCLEOTIDE SEQUENCE</scope>
</reference>
<feature type="non-terminal residue" evidence="2">
    <location>
        <position position="1"/>
    </location>
</feature>
<proteinExistence type="predicted"/>
<dbReference type="SUPFAM" id="SSF48403">
    <property type="entry name" value="Ankyrin repeat"/>
    <property type="match status" value="1"/>
</dbReference>
<evidence type="ECO:0000256" key="1">
    <source>
        <dbReference type="SAM" id="MobiDB-lite"/>
    </source>
</evidence>
<protein>
    <submittedName>
        <fullName evidence="2">Uncharacterized protein</fullName>
    </submittedName>
</protein>
<dbReference type="AlphaFoldDB" id="A0A1B6GAY0"/>
<accession>A0A1B6GAY0</accession>